<organism evidence="2 3">
    <name type="scientific">Actinomadura alba</name>
    <dbReference type="NCBI Taxonomy" id="406431"/>
    <lineage>
        <taxon>Bacteria</taxon>
        <taxon>Bacillati</taxon>
        <taxon>Actinomycetota</taxon>
        <taxon>Actinomycetes</taxon>
        <taxon>Streptosporangiales</taxon>
        <taxon>Thermomonosporaceae</taxon>
        <taxon>Actinomadura</taxon>
    </lineage>
</organism>
<feature type="transmembrane region" description="Helical" evidence="1">
    <location>
        <begin position="308"/>
        <end position="330"/>
    </location>
</feature>
<feature type="transmembrane region" description="Helical" evidence="1">
    <location>
        <begin position="139"/>
        <end position="159"/>
    </location>
</feature>
<feature type="transmembrane region" description="Helical" evidence="1">
    <location>
        <begin position="222"/>
        <end position="243"/>
    </location>
</feature>
<evidence type="ECO:0000313" key="3">
    <source>
        <dbReference type="Proteomes" id="UP000805614"/>
    </source>
</evidence>
<keyword evidence="3" id="KW-1185">Reference proteome</keyword>
<evidence type="ECO:0000313" key="2">
    <source>
        <dbReference type="EMBL" id="MBC6467864.1"/>
    </source>
</evidence>
<evidence type="ECO:0000256" key="1">
    <source>
        <dbReference type="SAM" id="Phobius"/>
    </source>
</evidence>
<feature type="transmembrane region" description="Helical" evidence="1">
    <location>
        <begin position="102"/>
        <end position="127"/>
    </location>
</feature>
<dbReference type="EMBL" id="JABVEC010000015">
    <property type="protein sequence ID" value="MBC6467864.1"/>
    <property type="molecule type" value="Genomic_DNA"/>
</dbReference>
<feature type="transmembrane region" description="Helical" evidence="1">
    <location>
        <begin position="71"/>
        <end position="90"/>
    </location>
</feature>
<keyword evidence="1" id="KW-1133">Transmembrane helix</keyword>
<gene>
    <name evidence="2" type="ORF">HKK74_20540</name>
</gene>
<feature type="transmembrane region" description="Helical" evidence="1">
    <location>
        <begin position="186"/>
        <end position="210"/>
    </location>
</feature>
<sequence length="344" mass="36952">MTATVKDPARPSGEPLEGPDAWVRSRWRTHLPAIGLTWVTLYGVLRTYWALGHMPDDLSPVGPDLVAFTGWASVGLCAAAALVLIALMTVRVSRVFRRPLLLAAWAVGVSLVASGAMLLLDVVGGILPGLGIRFYPLGALSRMACVGAGVLVVLSARAYQYRTREGCMACGRTASSPGPLRRTPGWAFWAAYISVAGCLVRILAQIWVGFAGSPPVGGVSVVLFEVGFVLGGTVLPLSLVHGWGRVWPRWVPRLAGRRVPRRLVLWPAYGVSGGLVVYFGLMQLQMVFERLNGRNPFPPEGGLALPETFFWIAVPAYLTWGTGMAVAALAHARRTRTPCRACGR</sequence>
<protein>
    <submittedName>
        <fullName evidence="2">Uncharacterized protein</fullName>
    </submittedName>
</protein>
<name>A0ABR7LTG8_9ACTN</name>
<dbReference type="Proteomes" id="UP000805614">
    <property type="component" value="Unassembled WGS sequence"/>
</dbReference>
<dbReference type="RefSeq" id="WP_187244878.1">
    <property type="nucleotide sequence ID" value="NZ_BAAAOK010000001.1"/>
</dbReference>
<comment type="caution">
    <text evidence="2">The sequence shown here is derived from an EMBL/GenBank/DDBJ whole genome shotgun (WGS) entry which is preliminary data.</text>
</comment>
<feature type="transmembrane region" description="Helical" evidence="1">
    <location>
        <begin position="263"/>
        <end position="288"/>
    </location>
</feature>
<accession>A0ABR7LTG8</accession>
<feature type="transmembrane region" description="Helical" evidence="1">
    <location>
        <begin position="31"/>
        <end position="51"/>
    </location>
</feature>
<keyword evidence="1" id="KW-0812">Transmembrane</keyword>
<keyword evidence="1" id="KW-0472">Membrane</keyword>
<proteinExistence type="predicted"/>
<reference evidence="2 3" key="1">
    <citation type="submission" date="2020-06" db="EMBL/GenBank/DDBJ databases">
        <title>Actinomadura xiongansis sp. nov., isolated from soil of Baiyangdian.</title>
        <authorList>
            <person name="Zhang X."/>
        </authorList>
    </citation>
    <scope>NUCLEOTIDE SEQUENCE [LARGE SCALE GENOMIC DNA]</scope>
    <source>
        <strain evidence="2 3">HBUM206468</strain>
    </source>
</reference>